<organism evidence="6 7">
    <name type="scientific">Henosepilachna vigintioctopunctata</name>
    <dbReference type="NCBI Taxonomy" id="420089"/>
    <lineage>
        <taxon>Eukaryota</taxon>
        <taxon>Metazoa</taxon>
        <taxon>Ecdysozoa</taxon>
        <taxon>Arthropoda</taxon>
        <taxon>Hexapoda</taxon>
        <taxon>Insecta</taxon>
        <taxon>Pterygota</taxon>
        <taxon>Neoptera</taxon>
        <taxon>Endopterygota</taxon>
        <taxon>Coleoptera</taxon>
        <taxon>Polyphaga</taxon>
        <taxon>Cucujiformia</taxon>
        <taxon>Coccinelloidea</taxon>
        <taxon>Coccinellidae</taxon>
        <taxon>Epilachninae</taxon>
        <taxon>Epilachnini</taxon>
        <taxon>Henosepilachna</taxon>
    </lineage>
</organism>
<name>A0AAW1TUM6_9CUCU</name>
<protein>
    <recommendedName>
        <fullName evidence="5">PHD-type domain-containing protein</fullName>
    </recommendedName>
</protein>
<evidence type="ECO:0000313" key="7">
    <source>
        <dbReference type="Proteomes" id="UP001431783"/>
    </source>
</evidence>
<comment type="caution">
    <text evidence="6">The sequence shown here is derived from an EMBL/GenBank/DDBJ whole genome shotgun (WGS) entry which is preliminary data.</text>
</comment>
<dbReference type="InterPro" id="IPR019787">
    <property type="entry name" value="Znf_PHD-finger"/>
</dbReference>
<dbReference type="Gene3D" id="3.30.40.10">
    <property type="entry name" value="Zinc/RING finger domain, C3HC4 (zinc finger)"/>
    <property type="match status" value="1"/>
</dbReference>
<evidence type="ECO:0000313" key="6">
    <source>
        <dbReference type="EMBL" id="KAK9871520.1"/>
    </source>
</evidence>
<dbReference type="Proteomes" id="UP001431783">
    <property type="component" value="Unassembled WGS sequence"/>
</dbReference>
<keyword evidence="2 4" id="KW-0863">Zinc-finger</keyword>
<proteinExistence type="predicted"/>
<keyword evidence="1" id="KW-0479">Metal-binding</keyword>
<keyword evidence="7" id="KW-1185">Reference proteome</keyword>
<dbReference type="GO" id="GO:0008270">
    <property type="term" value="F:zinc ion binding"/>
    <property type="evidence" value="ECO:0007669"/>
    <property type="project" value="UniProtKB-KW"/>
</dbReference>
<sequence>MSSKCGKCEDTLDRRKSSSVTCSGFCNNSFHANCCGISNDSLPCLKSPGFCWYCAECFKMKNKYELYMKNSFDEKLLKMISGFESMFSDLKQKILATAKDTFSEMSVANKDVSSKALKEKNSYANIVSSKSMIVVKPKNTGQTNAETKSDIVTNVSAAQLNLKVSKVKQIKDGGILISCDGSEGANNFKKVASEKLSAKYDISDVNMLLASKAF</sequence>
<evidence type="ECO:0000256" key="2">
    <source>
        <dbReference type="ARBA" id="ARBA00022771"/>
    </source>
</evidence>
<reference evidence="6 7" key="1">
    <citation type="submission" date="2023-03" db="EMBL/GenBank/DDBJ databases">
        <title>Genome insight into feeding habits of ladybird beetles.</title>
        <authorList>
            <person name="Li H.-S."/>
            <person name="Huang Y.-H."/>
            <person name="Pang H."/>
        </authorList>
    </citation>
    <scope>NUCLEOTIDE SEQUENCE [LARGE SCALE GENOMIC DNA]</scope>
    <source>
        <strain evidence="6">SYSU_2023b</strain>
        <tissue evidence="6">Whole body</tissue>
    </source>
</reference>
<evidence type="ECO:0000256" key="1">
    <source>
        <dbReference type="ARBA" id="ARBA00022723"/>
    </source>
</evidence>
<evidence type="ECO:0000256" key="3">
    <source>
        <dbReference type="ARBA" id="ARBA00022833"/>
    </source>
</evidence>
<dbReference type="InterPro" id="IPR019786">
    <property type="entry name" value="Zinc_finger_PHD-type_CS"/>
</dbReference>
<dbReference type="InterPro" id="IPR011011">
    <property type="entry name" value="Znf_FYVE_PHD"/>
</dbReference>
<dbReference type="PROSITE" id="PS50016">
    <property type="entry name" value="ZF_PHD_2"/>
    <property type="match status" value="1"/>
</dbReference>
<dbReference type="SUPFAM" id="SSF57903">
    <property type="entry name" value="FYVE/PHD zinc finger"/>
    <property type="match status" value="1"/>
</dbReference>
<gene>
    <name evidence="6" type="ORF">WA026_012891</name>
</gene>
<evidence type="ECO:0000259" key="5">
    <source>
        <dbReference type="PROSITE" id="PS50016"/>
    </source>
</evidence>
<feature type="domain" description="PHD-type" evidence="5">
    <location>
        <begin position="2"/>
        <end position="60"/>
    </location>
</feature>
<keyword evidence="3" id="KW-0862">Zinc</keyword>
<dbReference type="PROSITE" id="PS01359">
    <property type="entry name" value="ZF_PHD_1"/>
    <property type="match status" value="1"/>
</dbReference>
<dbReference type="EMBL" id="JARQZJ010000006">
    <property type="protein sequence ID" value="KAK9871520.1"/>
    <property type="molecule type" value="Genomic_DNA"/>
</dbReference>
<accession>A0AAW1TUM6</accession>
<evidence type="ECO:0000256" key="4">
    <source>
        <dbReference type="PROSITE-ProRule" id="PRU00146"/>
    </source>
</evidence>
<dbReference type="AlphaFoldDB" id="A0AAW1TUM6"/>
<dbReference type="InterPro" id="IPR013083">
    <property type="entry name" value="Znf_RING/FYVE/PHD"/>
</dbReference>